<gene>
    <name evidence="1" type="ORF">CFP56_036964</name>
</gene>
<name>A0AAW0J5W8_QUESU</name>
<protein>
    <submittedName>
        <fullName evidence="1">Uncharacterized protein</fullName>
    </submittedName>
</protein>
<proteinExistence type="predicted"/>
<dbReference type="AlphaFoldDB" id="A0AAW0J5W8"/>
<comment type="caution">
    <text evidence="1">The sequence shown here is derived from an EMBL/GenBank/DDBJ whole genome shotgun (WGS) entry which is preliminary data.</text>
</comment>
<evidence type="ECO:0000313" key="1">
    <source>
        <dbReference type="EMBL" id="KAK7822199.1"/>
    </source>
</evidence>
<dbReference type="EMBL" id="PKMF04000675">
    <property type="protein sequence ID" value="KAK7822199.1"/>
    <property type="molecule type" value="Genomic_DNA"/>
</dbReference>
<accession>A0AAW0J5W8</accession>
<evidence type="ECO:0000313" key="2">
    <source>
        <dbReference type="Proteomes" id="UP000237347"/>
    </source>
</evidence>
<sequence>MKRCLSLLVRFFAITVNLHSLPDHWNRYWGQERGTLELYQSLAFSSPVSTAVAVLALLQIPLQPFGEKVEANGTGKKEAKVN</sequence>
<organism evidence="1 2">
    <name type="scientific">Quercus suber</name>
    <name type="common">Cork oak</name>
    <dbReference type="NCBI Taxonomy" id="58331"/>
    <lineage>
        <taxon>Eukaryota</taxon>
        <taxon>Viridiplantae</taxon>
        <taxon>Streptophyta</taxon>
        <taxon>Embryophyta</taxon>
        <taxon>Tracheophyta</taxon>
        <taxon>Spermatophyta</taxon>
        <taxon>Magnoliopsida</taxon>
        <taxon>eudicotyledons</taxon>
        <taxon>Gunneridae</taxon>
        <taxon>Pentapetalae</taxon>
        <taxon>rosids</taxon>
        <taxon>fabids</taxon>
        <taxon>Fagales</taxon>
        <taxon>Fagaceae</taxon>
        <taxon>Quercus</taxon>
    </lineage>
</organism>
<reference evidence="1 2" key="1">
    <citation type="journal article" date="2018" name="Sci. Data">
        <title>The draft genome sequence of cork oak.</title>
        <authorList>
            <person name="Ramos A.M."/>
            <person name="Usie A."/>
            <person name="Barbosa P."/>
            <person name="Barros P.M."/>
            <person name="Capote T."/>
            <person name="Chaves I."/>
            <person name="Simoes F."/>
            <person name="Abreu I."/>
            <person name="Carrasquinho I."/>
            <person name="Faro C."/>
            <person name="Guimaraes J.B."/>
            <person name="Mendonca D."/>
            <person name="Nobrega F."/>
            <person name="Rodrigues L."/>
            <person name="Saibo N.J.M."/>
            <person name="Varela M.C."/>
            <person name="Egas C."/>
            <person name="Matos J."/>
            <person name="Miguel C.M."/>
            <person name="Oliveira M.M."/>
            <person name="Ricardo C.P."/>
            <person name="Goncalves S."/>
        </authorList>
    </citation>
    <scope>NUCLEOTIDE SEQUENCE [LARGE SCALE GENOMIC DNA]</scope>
    <source>
        <strain evidence="2">cv. HL8</strain>
    </source>
</reference>
<keyword evidence="2" id="KW-1185">Reference proteome</keyword>
<dbReference type="Proteomes" id="UP000237347">
    <property type="component" value="Unassembled WGS sequence"/>
</dbReference>